<dbReference type="CDD" id="cd05382">
    <property type="entry name" value="CAP_GAPR1-like"/>
    <property type="match status" value="2"/>
</dbReference>
<feature type="chain" id="PRO_5005328207" evidence="2">
    <location>
        <begin position="23"/>
        <end position="602"/>
    </location>
</feature>
<dbReference type="AlphaFoldDB" id="A0A0K0EKU6"/>
<dbReference type="GO" id="GO:0005576">
    <property type="term" value="C:extracellular region"/>
    <property type="evidence" value="ECO:0007669"/>
    <property type="project" value="InterPro"/>
</dbReference>
<dbReference type="PROSITE" id="PS01009">
    <property type="entry name" value="CRISP_1"/>
    <property type="match status" value="2"/>
</dbReference>
<evidence type="ECO:0000313" key="4">
    <source>
        <dbReference type="Proteomes" id="UP000035681"/>
    </source>
</evidence>
<evidence type="ECO:0000259" key="3">
    <source>
        <dbReference type="SMART" id="SM00198"/>
    </source>
</evidence>
<dbReference type="SMART" id="SM00198">
    <property type="entry name" value="SCP"/>
    <property type="match status" value="2"/>
</dbReference>
<dbReference type="InterPro" id="IPR001283">
    <property type="entry name" value="CRISP-related"/>
</dbReference>
<dbReference type="SUPFAM" id="SSF55797">
    <property type="entry name" value="PR-1-like"/>
    <property type="match status" value="2"/>
</dbReference>
<proteinExistence type="predicted"/>
<evidence type="ECO:0000313" key="5">
    <source>
        <dbReference type="WBParaSite" id="SSTP_0001008900.1"/>
    </source>
</evidence>
<dbReference type="InterPro" id="IPR018244">
    <property type="entry name" value="Allrgn_V5/Tpx1_CS"/>
</dbReference>
<feature type="region of interest" description="Disordered" evidence="1">
    <location>
        <begin position="254"/>
        <end position="384"/>
    </location>
</feature>
<dbReference type="PRINTS" id="PR00837">
    <property type="entry name" value="V5TPXLIKE"/>
</dbReference>
<name>A0A0K0EKU6_STRER</name>
<dbReference type="FunFam" id="3.40.33.10:FF:000010">
    <property type="entry name" value="Predicted protein"/>
    <property type="match status" value="2"/>
</dbReference>
<dbReference type="InterPro" id="IPR034113">
    <property type="entry name" value="SCP_GAPR1-like"/>
</dbReference>
<dbReference type="Pfam" id="PF00188">
    <property type="entry name" value="CAP"/>
    <property type="match status" value="2"/>
</dbReference>
<reference evidence="5" key="1">
    <citation type="submission" date="2015-08" db="UniProtKB">
        <authorList>
            <consortium name="WormBaseParasite"/>
        </authorList>
    </citation>
    <scope>IDENTIFICATION</scope>
</reference>
<dbReference type="InterPro" id="IPR014044">
    <property type="entry name" value="CAP_dom"/>
</dbReference>
<keyword evidence="2" id="KW-0732">Signal</keyword>
<accession>A0A0K0EKU6</accession>
<dbReference type="InterPro" id="IPR035940">
    <property type="entry name" value="CAP_sf"/>
</dbReference>
<feature type="compositionally biased region" description="Basic residues" evidence="1">
    <location>
        <begin position="305"/>
        <end position="339"/>
    </location>
</feature>
<feature type="domain" description="SCP" evidence="3">
    <location>
        <begin position="457"/>
        <end position="588"/>
    </location>
</feature>
<keyword evidence="4" id="KW-1185">Reference proteome</keyword>
<protein>
    <submittedName>
        <fullName evidence="5 6">SCP domain-containing protein</fullName>
    </submittedName>
</protein>
<feature type="domain" description="SCP" evidence="3">
    <location>
        <begin position="113"/>
        <end position="244"/>
    </location>
</feature>
<sequence>MKHSLVSFSLLILLGLIYHSYTQSISYSYRYENGKLIYTYNGNDYDTKEAMEDAIQRDYPDKIFTFGGDNNNGKKRKIDISKWKGNNTFSNKIFDEIWEGYNYDNDKAKNFKVMKTKLFNEQNKYRIAHGAKKLIKSKDLEKKAQAYAEVIARLGRLEHDPKNRIEGTGENLAYGTTFIGHLAVKGWYDEIALYNFKKPGFSPATGHFTQLVWKGTTHAGFGVVEKGDRVYVVCKYSPPGNYPRQFEANVLQHAATQNREDRTEYNENIARKPSLISTNNAPGKKPLNSKTTPRSQKPVRPASKSTKRPIKTTRKTPKTTKRPVKPTRKTPKTTKRPVKTTKPTLKTTKRPVTTTKSASVTTKAPKTPAKPSSVATKESTTSKVVTVSTAKPVVTEKPPNNRIDPKYIPSAAEVDKLYTFDVNKEKVKNSGPFSIKVYDEVWKGYDYKKDFKTGYLDMRDRILKETNRYRQAHGVGPLTYDYDLEKASQEYAKYLGDNNLFDHDPKNDQNGWGENLARFSASIGSLATKKWYDEVDMYDFSKNQFSYDTGHFTQLVWKDTKKVGCGIYLKNEDLYVVCKYTPQGNFMNEFSKNVFQRLPEYN</sequence>
<evidence type="ECO:0000256" key="1">
    <source>
        <dbReference type="SAM" id="MobiDB-lite"/>
    </source>
</evidence>
<dbReference type="STRING" id="6248.A0A0K0EKU6"/>
<dbReference type="Gene3D" id="3.40.33.10">
    <property type="entry name" value="CAP"/>
    <property type="match status" value="2"/>
</dbReference>
<feature type="signal peptide" evidence="2">
    <location>
        <begin position="1"/>
        <end position="22"/>
    </location>
</feature>
<evidence type="ECO:0000313" key="6">
    <source>
        <dbReference type="WBParaSite" id="TCONS_00007220.p1"/>
    </source>
</evidence>
<dbReference type="Proteomes" id="UP000035681">
    <property type="component" value="Unplaced"/>
</dbReference>
<organism evidence="5">
    <name type="scientific">Strongyloides stercoralis</name>
    <name type="common">Threadworm</name>
    <dbReference type="NCBI Taxonomy" id="6248"/>
    <lineage>
        <taxon>Eukaryota</taxon>
        <taxon>Metazoa</taxon>
        <taxon>Ecdysozoa</taxon>
        <taxon>Nematoda</taxon>
        <taxon>Chromadorea</taxon>
        <taxon>Rhabditida</taxon>
        <taxon>Tylenchina</taxon>
        <taxon>Panagrolaimomorpha</taxon>
        <taxon>Strongyloidoidea</taxon>
        <taxon>Strongyloididae</taxon>
        <taxon>Strongyloides</taxon>
    </lineage>
</organism>
<feature type="compositionally biased region" description="Low complexity" evidence="1">
    <location>
        <begin position="340"/>
        <end position="384"/>
    </location>
</feature>
<dbReference type="WBParaSite" id="TCONS_00007220.p1">
    <property type="protein sequence ID" value="TCONS_00007220.p1"/>
    <property type="gene ID" value="XLOC_005266"/>
</dbReference>
<dbReference type="WBParaSite" id="SSTP_0001008900.1">
    <property type="protein sequence ID" value="SSTP_0001008900.1"/>
    <property type="gene ID" value="SSTP_0001008900"/>
</dbReference>
<dbReference type="PANTHER" id="PTHR10334">
    <property type="entry name" value="CYSTEINE-RICH SECRETORY PROTEIN-RELATED"/>
    <property type="match status" value="1"/>
</dbReference>
<evidence type="ECO:0000256" key="2">
    <source>
        <dbReference type="SAM" id="SignalP"/>
    </source>
</evidence>